<dbReference type="InterPro" id="IPR036866">
    <property type="entry name" value="RibonucZ/Hydroxyglut_hydro"/>
</dbReference>
<reference evidence="7" key="1">
    <citation type="submission" date="2020-03" db="EMBL/GenBank/DDBJ databases">
        <title>Draft Genome Sequence of Cylindrodendrum hubeiense.</title>
        <authorList>
            <person name="Buettner E."/>
            <person name="Kellner H."/>
        </authorList>
    </citation>
    <scope>NUCLEOTIDE SEQUENCE</scope>
    <source>
        <strain evidence="7">IHI 201604</strain>
    </source>
</reference>
<dbReference type="GO" id="GO:0016787">
    <property type="term" value="F:hydrolase activity"/>
    <property type="evidence" value="ECO:0007669"/>
    <property type="project" value="UniProtKB-KW"/>
</dbReference>
<dbReference type="OrthoDB" id="449487at2759"/>
<accession>A0A9P5L9U2</accession>
<organism evidence="7 8">
    <name type="scientific">Cylindrodendrum hubeiense</name>
    <dbReference type="NCBI Taxonomy" id="595255"/>
    <lineage>
        <taxon>Eukaryota</taxon>
        <taxon>Fungi</taxon>
        <taxon>Dikarya</taxon>
        <taxon>Ascomycota</taxon>
        <taxon>Pezizomycotina</taxon>
        <taxon>Sordariomycetes</taxon>
        <taxon>Hypocreomycetidae</taxon>
        <taxon>Hypocreales</taxon>
        <taxon>Nectriaceae</taxon>
        <taxon>Cylindrodendrum</taxon>
    </lineage>
</organism>
<gene>
    <name evidence="7" type="ORF">G7Z17_g4592</name>
</gene>
<dbReference type="PANTHER" id="PTHR46233">
    <property type="entry name" value="HYDROXYACYLGLUTATHIONE HYDROLASE GLOC"/>
    <property type="match status" value="1"/>
</dbReference>
<evidence type="ECO:0000256" key="2">
    <source>
        <dbReference type="ARBA" id="ARBA00022723"/>
    </source>
</evidence>
<keyword evidence="2" id="KW-0479">Metal-binding</keyword>
<evidence type="ECO:0000259" key="6">
    <source>
        <dbReference type="SMART" id="SM00849"/>
    </source>
</evidence>
<feature type="signal peptide" evidence="5">
    <location>
        <begin position="1"/>
        <end position="24"/>
    </location>
</feature>
<dbReference type="SUPFAM" id="SSF56281">
    <property type="entry name" value="Metallo-hydrolase/oxidoreductase"/>
    <property type="match status" value="1"/>
</dbReference>
<sequence length="342" mass="37762">MPSRTVQTLWWVISSTLCANQVYAADTDTTDFSTWFDVTEFSNAQISNVSRWQAEAQQVAWPDLWQEYQHRCINSGQKYPEIGSAAQTAGFVAPARPFDSLFFVGASGVSSWAIDTGDGLILIDSMDNPDEAEKVIIPGLHAFGYEGTDVKALIITHEHYDHYGGVLWLQQTFNITVYASELAWEALAAIEGAPVQDKVLADRDILTVGNTSVDIYATPGHTPGCVSLMFPVYEHGKKHLAGLYGGGGVPSSAEDKATQIESFQKFSKLVKDRDADVLLSNHQTQDHTLQHLDVLANRQCRGSRCSLPNPYIVGSKRYMRYLKVMGLCVRLSAARINQGLRI</sequence>
<keyword evidence="8" id="KW-1185">Reference proteome</keyword>
<dbReference type="AlphaFoldDB" id="A0A9P5L9U2"/>
<dbReference type="EMBL" id="JAANBB010000067">
    <property type="protein sequence ID" value="KAF7552048.1"/>
    <property type="molecule type" value="Genomic_DNA"/>
</dbReference>
<protein>
    <recommendedName>
        <fullName evidence="6">Metallo-beta-lactamase domain-containing protein</fullName>
    </recommendedName>
</protein>
<keyword evidence="3" id="KW-0378">Hydrolase</keyword>
<keyword evidence="5" id="KW-0732">Signal</keyword>
<evidence type="ECO:0000256" key="1">
    <source>
        <dbReference type="ARBA" id="ARBA00001947"/>
    </source>
</evidence>
<dbReference type="SMART" id="SM00849">
    <property type="entry name" value="Lactamase_B"/>
    <property type="match status" value="1"/>
</dbReference>
<evidence type="ECO:0000313" key="7">
    <source>
        <dbReference type="EMBL" id="KAF7552048.1"/>
    </source>
</evidence>
<proteinExistence type="predicted"/>
<dbReference type="GO" id="GO:0046872">
    <property type="term" value="F:metal ion binding"/>
    <property type="evidence" value="ECO:0007669"/>
    <property type="project" value="UniProtKB-KW"/>
</dbReference>
<keyword evidence="4" id="KW-0862">Zinc</keyword>
<dbReference type="Gene3D" id="3.60.15.10">
    <property type="entry name" value="Ribonuclease Z/Hydroxyacylglutathione hydrolase-like"/>
    <property type="match status" value="1"/>
</dbReference>
<evidence type="ECO:0000256" key="4">
    <source>
        <dbReference type="ARBA" id="ARBA00022833"/>
    </source>
</evidence>
<evidence type="ECO:0000256" key="5">
    <source>
        <dbReference type="SAM" id="SignalP"/>
    </source>
</evidence>
<dbReference type="InterPro" id="IPR001279">
    <property type="entry name" value="Metallo-B-lactamas"/>
</dbReference>
<dbReference type="Pfam" id="PF00753">
    <property type="entry name" value="Lactamase_B"/>
    <property type="match status" value="1"/>
</dbReference>
<name>A0A9P5L9U2_9HYPO</name>
<feature type="domain" description="Metallo-beta-lactamase" evidence="6">
    <location>
        <begin position="108"/>
        <end position="282"/>
    </location>
</feature>
<evidence type="ECO:0000256" key="3">
    <source>
        <dbReference type="ARBA" id="ARBA00022801"/>
    </source>
</evidence>
<comment type="cofactor">
    <cofactor evidence="1">
        <name>Zn(2+)</name>
        <dbReference type="ChEBI" id="CHEBI:29105"/>
    </cofactor>
</comment>
<comment type="caution">
    <text evidence="7">The sequence shown here is derived from an EMBL/GenBank/DDBJ whole genome shotgun (WGS) entry which is preliminary data.</text>
</comment>
<dbReference type="Proteomes" id="UP000722485">
    <property type="component" value="Unassembled WGS sequence"/>
</dbReference>
<dbReference type="CDD" id="cd16280">
    <property type="entry name" value="metallo-hydrolase-like_MBL-fold"/>
    <property type="match status" value="1"/>
</dbReference>
<dbReference type="PANTHER" id="PTHR46233:SF3">
    <property type="entry name" value="HYDROXYACYLGLUTATHIONE HYDROLASE GLOC"/>
    <property type="match status" value="1"/>
</dbReference>
<evidence type="ECO:0000313" key="8">
    <source>
        <dbReference type="Proteomes" id="UP000722485"/>
    </source>
</evidence>
<dbReference type="InterPro" id="IPR051453">
    <property type="entry name" value="MBL_Glyoxalase_II"/>
</dbReference>
<feature type="chain" id="PRO_5040303969" description="Metallo-beta-lactamase domain-containing protein" evidence="5">
    <location>
        <begin position="25"/>
        <end position="342"/>
    </location>
</feature>